<organism evidence="2 3">
    <name type="scientific">Hydra vulgaris</name>
    <name type="common">Hydra</name>
    <name type="synonym">Hydra attenuata</name>
    <dbReference type="NCBI Taxonomy" id="6087"/>
    <lineage>
        <taxon>Eukaryota</taxon>
        <taxon>Metazoa</taxon>
        <taxon>Cnidaria</taxon>
        <taxon>Hydrozoa</taxon>
        <taxon>Hydroidolina</taxon>
        <taxon>Anthoathecata</taxon>
        <taxon>Aplanulata</taxon>
        <taxon>Hydridae</taxon>
        <taxon>Hydra</taxon>
    </lineage>
</organism>
<feature type="domain" description="DDE-1" evidence="1">
    <location>
        <begin position="96"/>
        <end position="200"/>
    </location>
</feature>
<dbReference type="PANTHER" id="PTHR19303:SF71">
    <property type="entry name" value="ZINC FINGER PHD-TYPE DOMAIN-CONTAINING PROTEIN"/>
    <property type="match status" value="1"/>
</dbReference>
<name>A0ABM4DCY0_HYDVU</name>
<dbReference type="InterPro" id="IPR004875">
    <property type="entry name" value="DDE_SF_endonuclease_dom"/>
</dbReference>
<evidence type="ECO:0000313" key="3">
    <source>
        <dbReference type="RefSeq" id="XP_065672236.1"/>
    </source>
</evidence>
<dbReference type="GeneID" id="136090056"/>
<dbReference type="RefSeq" id="XP_065672236.1">
    <property type="nucleotide sequence ID" value="XM_065816164.1"/>
</dbReference>
<sequence>MAGREWLFGFMIRHPELSLRQPEATSLPRATAFNKFNVNTFFTLLEESFKKLNISGEQIFNIDETGVTIVQKVPKVIAPRGSKQIGQVTSGERGELVTMCCIVSATGNTLPPVFIFPRKQFKNFMLNGSPEGSLGLARLSGWMTSNSFLQVIRHFIKYDWPTKNYPVILILDSYESHLSYVAQELAKSNNIHIITLPPHAILDRATRPCCV</sequence>
<dbReference type="Gene3D" id="3.30.420.10">
    <property type="entry name" value="Ribonuclease H-like superfamily/Ribonuclease H"/>
    <property type="match status" value="1"/>
</dbReference>
<evidence type="ECO:0000259" key="1">
    <source>
        <dbReference type="Pfam" id="PF03184"/>
    </source>
</evidence>
<reference evidence="3" key="1">
    <citation type="submission" date="2025-08" db="UniProtKB">
        <authorList>
            <consortium name="RefSeq"/>
        </authorList>
    </citation>
    <scope>IDENTIFICATION</scope>
</reference>
<accession>A0ABM4DCY0</accession>
<gene>
    <name evidence="3" type="primary">LOC136090056</name>
</gene>
<dbReference type="Proteomes" id="UP001652625">
    <property type="component" value="Chromosome 13"/>
</dbReference>
<evidence type="ECO:0000313" key="2">
    <source>
        <dbReference type="Proteomes" id="UP001652625"/>
    </source>
</evidence>
<proteinExistence type="predicted"/>
<keyword evidence="2" id="KW-1185">Reference proteome</keyword>
<dbReference type="PANTHER" id="PTHR19303">
    <property type="entry name" value="TRANSPOSON"/>
    <property type="match status" value="1"/>
</dbReference>
<dbReference type="InterPro" id="IPR036397">
    <property type="entry name" value="RNaseH_sf"/>
</dbReference>
<dbReference type="Pfam" id="PF03184">
    <property type="entry name" value="DDE_1"/>
    <property type="match status" value="1"/>
</dbReference>
<protein>
    <submittedName>
        <fullName evidence="3">Uncharacterized protein LOC136090056</fullName>
    </submittedName>
</protein>
<dbReference type="InterPro" id="IPR050863">
    <property type="entry name" value="CenT-Element_Derived"/>
</dbReference>